<dbReference type="InterPro" id="IPR021136">
    <property type="entry name" value="Flagellar_hook_control-like_C"/>
</dbReference>
<evidence type="ECO:0000259" key="2">
    <source>
        <dbReference type="Pfam" id="PF02120"/>
    </source>
</evidence>
<feature type="region of interest" description="Disordered" evidence="1">
    <location>
        <begin position="530"/>
        <end position="568"/>
    </location>
</feature>
<dbReference type="PANTHER" id="PTHR37533:SF2">
    <property type="entry name" value="FLAGELLAR HOOK-LENGTH CONTROL PROTEIN"/>
    <property type="match status" value="1"/>
</dbReference>
<protein>
    <submittedName>
        <fullName evidence="3">Flagellar hook-length control protein FliK</fullName>
    </submittedName>
</protein>
<dbReference type="CDD" id="cd17470">
    <property type="entry name" value="T3SS_Flik_C"/>
    <property type="match status" value="1"/>
</dbReference>
<organism evidence="3 4">
    <name type="scientific">Candidatus Desulfatibia profunda</name>
    <dbReference type="NCBI Taxonomy" id="2841695"/>
    <lineage>
        <taxon>Bacteria</taxon>
        <taxon>Pseudomonadati</taxon>
        <taxon>Thermodesulfobacteriota</taxon>
        <taxon>Desulfobacteria</taxon>
        <taxon>Desulfobacterales</taxon>
        <taxon>Desulfobacterales incertae sedis</taxon>
        <taxon>Candidatus Desulfatibia</taxon>
    </lineage>
</organism>
<dbReference type="AlphaFoldDB" id="A0A8J6TH42"/>
<sequence>MNPMILELISSLTNYETDHPNKALNSVKGNDNLFSGILKSISSVPGKSSRGTDEPLRDGPASDKDGYHLYLESFQKALLTRGKQLNKVSLKQKDLPLMHTFLVHCGFSQKDVDRFLKELVEKNPGEGINLAQFFQKITELVSSKSKRRQSGFWEPSAIPHIESILRNFGMTPQASDGVIGAAKVADGRLAPAKLVAELKHISPSLKKETSSAAVQKLDNQLKDKLMSLGIPVPENKDSGRISLKDFITSLEQMIGKSAAEKKLPPKVQNAMNQIVAKVVVSGENTKTLVSVPLEQKALLSSLKQKSKPAAEDMQSAPFREQDKSVNRKSLRSALKDKAKPESSERSSVFEKEKGSINVDSGQLSAEFNNPTGKDGLVPELKGGPNFKQLIKENGYDFKSEAKAVNIFQQHSGSTLSEAVHSAKQHAKPFQDYLPGYLVDQVGRQISKAMLRGDQVIRLQLKPPELGALKIEMNIKDNTLRLEMFAEKSTTKELLLSNVHELREALRGQDVKLEKVDVQIDYNFGRSMQHSNAGLKEGQGWNQDFNATGLPVENHAGSSQPEPQQIRTRNQLLDLIA</sequence>
<evidence type="ECO:0000256" key="1">
    <source>
        <dbReference type="SAM" id="MobiDB-lite"/>
    </source>
</evidence>
<keyword evidence="3" id="KW-0969">Cilium</keyword>
<feature type="domain" description="Flagellar hook-length control protein-like C-terminal" evidence="2">
    <location>
        <begin position="444"/>
        <end position="520"/>
    </location>
</feature>
<comment type="caution">
    <text evidence="3">The sequence shown here is derived from an EMBL/GenBank/DDBJ whole genome shotgun (WGS) entry which is preliminary data.</text>
</comment>
<evidence type="ECO:0000313" key="4">
    <source>
        <dbReference type="Proteomes" id="UP000603434"/>
    </source>
</evidence>
<dbReference type="Proteomes" id="UP000603434">
    <property type="component" value="Unassembled WGS sequence"/>
</dbReference>
<dbReference type="Pfam" id="PF02120">
    <property type="entry name" value="Flg_hook"/>
    <property type="match status" value="1"/>
</dbReference>
<feature type="region of interest" description="Disordered" evidence="1">
    <location>
        <begin position="43"/>
        <end position="63"/>
    </location>
</feature>
<feature type="compositionally biased region" description="Basic and acidic residues" evidence="1">
    <location>
        <begin position="50"/>
        <end position="63"/>
    </location>
</feature>
<keyword evidence="3" id="KW-0282">Flagellum</keyword>
<feature type="compositionally biased region" description="Polar residues" evidence="1">
    <location>
        <begin position="555"/>
        <end position="568"/>
    </location>
</feature>
<evidence type="ECO:0000313" key="3">
    <source>
        <dbReference type="EMBL" id="MBC8361415.1"/>
    </source>
</evidence>
<feature type="compositionally biased region" description="Polar residues" evidence="1">
    <location>
        <begin position="357"/>
        <end position="371"/>
    </location>
</feature>
<dbReference type="InterPro" id="IPR052563">
    <property type="entry name" value="FliK"/>
</dbReference>
<feature type="region of interest" description="Disordered" evidence="1">
    <location>
        <begin position="304"/>
        <end position="380"/>
    </location>
</feature>
<dbReference type="PANTHER" id="PTHR37533">
    <property type="entry name" value="FLAGELLAR HOOK-LENGTH CONTROL PROTEIN"/>
    <property type="match status" value="1"/>
</dbReference>
<gene>
    <name evidence="3" type="ORF">H8E23_08465</name>
</gene>
<feature type="compositionally biased region" description="Basic and acidic residues" evidence="1">
    <location>
        <begin position="333"/>
        <end position="354"/>
    </location>
</feature>
<dbReference type="Gene3D" id="3.30.750.140">
    <property type="match status" value="1"/>
</dbReference>
<proteinExistence type="predicted"/>
<name>A0A8J6TH42_9BACT</name>
<keyword evidence="3" id="KW-0966">Cell projection</keyword>
<dbReference type="EMBL" id="JACNJH010000134">
    <property type="protein sequence ID" value="MBC8361415.1"/>
    <property type="molecule type" value="Genomic_DNA"/>
</dbReference>
<dbReference type="InterPro" id="IPR038610">
    <property type="entry name" value="FliK-like_C_sf"/>
</dbReference>
<accession>A0A8J6TH42</accession>
<reference evidence="3 4" key="1">
    <citation type="submission" date="2020-08" db="EMBL/GenBank/DDBJ databases">
        <title>Bridging the membrane lipid divide: bacteria of the FCB group superphylum have the potential to synthesize archaeal ether lipids.</title>
        <authorList>
            <person name="Villanueva L."/>
            <person name="Von Meijenfeldt F.A.B."/>
            <person name="Westbye A.B."/>
            <person name="Yadav S."/>
            <person name="Hopmans E.C."/>
            <person name="Dutilh B.E."/>
            <person name="Sinninghe Damste J.S."/>
        </authorList>
    </citation>
    <scope>NUCLEOTIDE SEQUENCE [LARGE SCALE GENOMIC DNA]</scope>
    <source>
        <strain evidence="3">NIOZ-UU30</strain>
    </source>
</reference>